<dbReference type="OrthoDB" id="5153521at2759"/>
<feature type="region of interest" description="Disordered" evidence="1">
    <location>
        <begin position="1"/>
        <end position="96"/>
    </location>
</feature>
<feature type="compositionally biased region" description="Basic and acidic residues" evidence="1">
    <location>
        <begin position="14"/>
        <end position="25"/>
    </location>
</feature>
<accession>A0A2T2NPU4</accession>
<reference evidence="2 3" key="1">
    <citation type="journal article" date="2018" name="Front. Microbiol.">
        <title>Genome-Wide Analysis of Corynespora cassiicola Leaf Fall Disease Putative Effectors.</title>
        <authorList>
            <person name="Lopez D."/>
            <person name="Ribeiro S."/>
            <person name="Label P."/>
            <person name="Fumanal B."/>
            <person name="Venisse J.S."/>
            <person name="Kohler A."/>
            <person name="de Oliveira R.R."/>
            <person name="Labutti K."/>
            <person name="Lipzen A."/>
            <person name="Lail K."/>
            <person name="Bauer D."/>
            <person name="Ohm R.A."/>
            <person name="Barry K.W."/>
            <person name="Spatafora J."/>
            <person name="Grigoriev I.V."/>
            <person name="Martin F.M."/>
            <person name="Pujade-Renaud V."/>
        </authorList>
    </citation>
    <scope>NUCLEOTIDE SEQUENCE [LARGE SCALE GENOMIC DNA]</scope>
    <source>
        <strain evidence="2 3">Philippines</strain>
    </source>
</reference>
<gene>
    <name evidence="2" type="ORF">BS50DRAFT_392062</name>
</gene>
<dbReference type="AlphaFoldDB" id="A0A2T2NPU4"/>
<dbReference type="EMBL" id="KZ678135">
    <property type="protein sequence ID" value="PSN67451.1"/>
    <property type="molecule type" value="Genomic_DNA"/>
</dbReference>
<protein>
    <submittedName>
        <fullName evidence="2">Uncharacterized protein</fullName>
    </submittedName>
</protein>
<organism evidence="2 3">
    <name type="scientific">Corynespora cassiicola Philippines</name>
    <dbReference type="NCBI Taxonomy" id="1448308"/>
    <lineage>
        <taxon>Eukaryota</taxon>
        <taxon>Fungi</taxon>
        <taxon>Dikarya</taxon>
        <taxon>Ascomycota</taxon>
        <taxon>Pezizomycotina</taxon>
        <taxon>Dothideomycetes</taxon>
        <taxon>Pleosporomycetidae</taxon>
        <taxon>Pleosporales</taxon>
        <taxon>Corynesporascaceae</taxon>
        <taxon>Corynespora</taxon>
    </lineage>
</organism>
<feature type="compositionally biased region" description="Acidic residues" evidence="1">
    <location>
        <begin position="161"/>
        <end position="171"/>
    </location>
</feature>
<feature type="compositionally biased region" description="Polar residues" evidence="1">
    <location>
        <begin position="1"/>
        <end position="12"/>
    </location>
</feature>
<evidence type="ECO:0000256" key="1">
    <source>
        <dbReference type="SAM" id="MobiDB-lite"/>
    </source>
</evidence>
<keyword evidence="3" id="KW-1185">Reference proteome</keyword>
<sequence>MASEQPFSTNDLRSGAKEFNRDKNSRVKWAHGQSFGPGRRIEDNRPRPARIYPSPKDNSGFHKARAAIRNDIHYASGESSADEELEEPSLLPAPDAEVTYSYDAAKGPSHGSQVLGLALDKAIERYEVRQTDKLIKEEYEVLDAHGEPFSPGPKFRKATTAEDEDYEFIEA</sequence>
<proteinExistence type="predicted"/>
<dbReference type="Proteomes" id="UP000240883">
    <property type="component" value="Unassembled WGS sequence"/>
</dbReference>
<name>A0A2T2NPU4_CORCC</name>
<feature type="region of interest" description="Disordered" evidence="1">
    <location>
        <begin position="145"/>
        <end position="171"/>
    </location>
</feature>
<evidence type="ECO:0000313" key="3">
    <source>
        <dbReference type="Proteomes" id="UP000240883"/>
    </source>
</evidence>
<evidence type="ECO:0000313" key="2">
    <source>
        <dbReference type="EMBL" id="PSN67451.1"/>
    </source>
</evidence>